<evidence type="ECO:0000256" key="7">
    <source>
        <dbReference type="SAM" id="MobiDB-lite"/>
    </source>
</evidence>
<feature type="region of interest" description="Disordered" evidence="7">
    <location>
        <begin position="251"/>
        <end position="271"/>
    </location>
</feature>
<comment type="caution">
    <text evidence="9">The sequence shown here is derived from an EMBL/GenBank/DDBJ whole genome shotgun (WGS) entry which is preliminary data.</text>
</comment>
<dbReference type="InterPro" id="IPR017850">
    <property type="entry name" value="Alkaline_phosphatase_core_sf"/>
</dbReference>
<name>A0ABR4ZQA3_9FLAO</name>
<dbReference type="SUPFAM" id="SSF53649">
    <property type="entry name" value="Alkaline phosphatase-like"/>
    <property type="match status" value="1"/>
</dbReference>
<dbReference type="RefSeq" id="WP_039346568.1">
    <property type="nucleotide sequence ID" value="NZ_JSYK01000008.1"/>
</dbReference>
<reference evidence="9 10" key="1">
    <citation type="submission" date="2014-10" db="EMBL/GenBank/DDBJ databases">
        <title>Kaistella solincola genome.</title>
        <authorList>
            <person name="Newman J.D."/>
        </authorList>
    </citation>
    <scope>NUCLEOTIDE SEQUENCE [LARGE SCALE GENOMIC DNA]</scope>
    <source>
        <strain evidence="9 10">DSM 22468</strain>
    </source>
</reference>
<dbReference type="Pfam" id="PF00884">
    <property type="entry name" value="Sulfatase"/>
    <property type="match status" value="1"/>
</dbReference>
<feature type="non-terminal residue" evidence="9">
    <location>
        <position position="1"/>
    </location>
</feature>
<gene>
    <name evidence="9" type="ORF">OA84_11080</name>
</gene>
<dbReference type="PANTHER" id="PTHR42693:SF42">
    <property type="entry name" value="ARYLSULFATASE G"/>
    <property type="match status" value="1"/>
</dbReference>
<dbReference type="PANTHER" id="PTHR42693">
    <property type="entry name" value="ARYLSULFATASE FAMILY MEMBER"/>
    <property type="match status" value="1"/>
</dbReference>
<keyword evidence="5" id="KW-0378">Hydrolase</keyword>
<keyword evidence="4" id="KW-0732">Signal</keyword>
<evidence type="ECO:0000313" key="9">
    <source>
        <dbReference type="EMBL" id="KIA82305.1"/>
    </source>
</evidence>
<evidence type="ECO:0000256" key="2">
    <source>
        <dbReference type="ARBA" id="ARBA00008779"/>
    </source>
</evidence>
<keyword evidence="10" id="KW-1185">Reference proteome</keyword>
<dbReference type="InterPro" id="IPR050738">
    <property type="entry name" value="Sulfatase"/>
</dbReference>
<evidence type="ECO:0000256" key="1">
    <source>
        <dbReference type="ARBA" id="ARBA00001913"/>
    </source>
</evidence>
<evidence type="ECO:0000256" key="5">
    <source>
        <dbReference type="ARBA" id="ARBA00022801"/>
    </source>
</evidence>
<dbReference type="Gene3D" id="3.30.1120.10">
    <property type="match status" value="1"/>
</dbReference>
<comment type="similarity">
    <text evidence="2">Belongs to the sulfatase family.</text>
</comment>
<evidence type="ECO:0000256" key="6">
    <source>
        <dbReference type="ARBA" id="ARBA00022837"/>
    </source>
</evidence>
<dbReference type="Proteomes" id="UP000031275">
    <property type="component" value="Unassembled WGS sequence"/>
</dbReference>
<dbReference type="InterPro" id="IPR000917">
    <property type="entry name" value="Sulfatase_N"/>
</dbReference>
<accession>A0ABR4ZQA3</accession>
<dbReference type="Gene3D" id="3.40.720.10">
    <property type="entry name" value="Alkaline Phosphatase, subunit A"/>
    <property type="match status" value="1"/>
</dbReference>
<sequence length="271" mass="30367">YLNLAHYAVHVPLMADKRFVQRYYDAGLDSAEAKYASMIEGMDKSLGDIMNFLTTKGVAENTIIIFMSDNGGLDAHGRGGPVNTHNYPFRSGKGSVYEGGIREPMLVKWPGVTKPQSINTNPVIIDDFFPTILDWAGISNKKTIQKLDGLSLIPTLKNPAVKLTERPLVFHYPKKWTNEKEKDERLLGINYYSALRYGQWKLIYRMRSQELELYDLSKDISEKNNLAAANPAETKKLAGILGKTLKERGAQMPVASSTSKPVPFPDEVTIR</sequence>
<keyword evidence="3" id="KW-0479">Metal-binding</keyword>
<comment type="cofactor">
    <cofactor evidence="1">
        <name>Ca(2+)</name>
        <dbReference type="ChEBI" id="CHEBI:29108"/>
    </cofactor>
</comment>
<organism evidence="9 10">
    <name type="scientific">Kaistella solincola</name>
    <dbReference type="NCBI Taxonomy" id="510955"/>
    <lineage>
        <taxon>Bacteria</taxon>
        <taxon>Pseudomonadati</taxon>
        <taxon>Bacteroidota</taxon>
        <taxon>Flavobacteriia</taxon>
        <taxon>Flavobacteriales</taxon>
        <taxon>Weeksellaceae</taxon>
        <taxon>Chryseobacterium group</taxon>
        <taxon>Kaistella</taxon>
    </lineage>
</organism>
<evidence type="ECO:0000259" key="8">
    <source>
        <dbReference type="Pfam" id="PF00884"/>
    </source>
</evidence>
<evidence type="ECO:0000256" key="4">
    <source>
        <dbReference type="ARBA" id="ARBA00022729"/>
    </source>
</evidence>
<proteinExistence type="inferred from homology"/>
<protein>
    <submittedName>
        <fullName evidence="9">Sulfatase</fullName>
    </submittedName>
</protein>
<feature type="domain" description="Sulfatase N-terminal" evidence="8">
    <location>
        <begin position="5"/>
        <end position="138"/>
    </location>
</feature>
<evidence type="ECO:0000313" key="10">
    <source>
        <dbReference type="Proteomes" id="UP000031275"/>
    </source>
</evidence>
<dbReference type="EMBL" id="JSYK01000008">
    <property type="protein sequence ID" value="KIA82305.1"/>
    <property type="molecule type" value="Genomic_DNA"/>
</dbReference>
<evidence type="ECO:0000256" key="3">
    <source>
        <dbReference type="ARBA" id="ARBA00022723"/>
    </source>
</evidence>
<keyword evidence="6" id="KW-0106">Calcium</keyword>